<keyword evidence="1" id="KW-0472">Membrane</keyword>
<reference evidence="3 4" key="1">
    <citation type="submission" date="2019-07" db="EMBL/GenBank/DDBJ databases">
        <title>Genomics analysis of Aphanomyces spp. identifies a new class of oomycete effector associated with host adaptation.</title>
        <authorList>
            <person name="Gaulin E."/>
        </authorList>
    </citation>
    <scope>NUCLEOTIDE SEQUENCE [LARGE SCALE GENOMIC DNA]</scope>
    <source>
        <strain evidence="3 4">ATCC 201684</strain>
    </source>
</reference>
<comment type="caution">
    <text evidence="3">The sequence shown here is derived from an EMBL/GenBank/DDBJ whole genome shotgun (WGS) entry which is preliminary data.</text>
</comment>
<keyword evidence="2" id="KW-0732">Signal</keyword>
<feature type="transmembrane region" description="Helical" evidence="1">
    <location>
        <begin position="268"/>
        <end position="289"/>
    </location>
</feature>
<keyword evidence="1" id="KW-1133">Transmembrane helix</keyword>
<keyword evidence="1" id="KW-0812">Transmembrane</keyword>
<dbReference type="AlphaFoldDB" id="A0A6G0WFF4"/>
<gene>
    <name evidence="3" type="ORF">Ae201684_016347</name>
</gene>
<keyword evidence="4" id="KW-1185">Reference proteome</keyword>
<evidence type="ECO:0000256" key="2">
    <source>
        <dbReference type="SAM" id="SignalP"/>
    </source>
</evidence>
<name>A0A6G0WFF4_9STRA</name>
<dbReference type="Gene3D" id="3.80.10.10">
    <property type="entry name" value="Ribonuclease Inhibitor"/>
    <property type="match status" value="1"/>
</dbReference>
<proteinExistence type="predicted"/>
<evidence type="ECO:0000313" key="3">
    <source>
        <dbReference type="EMBL" id="KAF0725116.1"/>
    </source>
</evidence>
<evidence type="ECO:0000313" key="4">
    <source>
        <dbReference type="Proteomes" id="UP000481153"/>
    </source>
</evidence>
<evidence type="ECO:0008006" key="5">
    <source>
        <dbReference type="Google" id="ProtNLM"/>
    </source>
</evidence>
<dbReference type="SUPFAM" id="SSF52058">
    <property type="entry name" value="L domain-like"/>
    <property type="match status" value="1"/>
</dbReference>
<feature type="chain" id="PRO_5026258284" description="Leucine-rich repeat-containing N-terminal plant-type domain-containing protein" evidence="2">
    <location>
        <begin position="21"/>
        <end position="334"/>
    </location>
</feature>
<evidence type="ECO:0000256" key="1">
    <source>
        <dbReference type="SAM" id="Phobius"/>
    </source>
</evidence>
<accession>A0A6G0WFF4</accession>
<protein>
    <recommendedName>
        <fullName evidence="5">Leucine-rich repeat-containing N-terminal plant-type domain-containing protein</fullName>
    </recommendedName>
</protein>
<sequence length="334" mass="36701">MVSIAVFRFFVAASTGVAHASRILTLCSTSNNVQVPCLNDTIQGNTTFPPVQNNSSTYNFSNLNISSIQALPPSATSIDLSWNQIREIACPIPSSLNLLNLSHNALLNRWIQTLVTVQTLDVSYNLGGLPWNQNLLWAYLPKLQRLYFRGNNLSQLALSYANFPPNPFNALDLNDNPSLLLTVDSSVYNRITSGGVKLALGSNSYNSALTICGQNSNFVRGITSSATDGDAYPTSNRVTGLQTVYICYWGYYDSYDDKDSKNTTFESIAVAFSICVASLVLLSFFWRLAVKCRDGYALYNRDTICSSNCSKYNDPSTTANHAIYIQQPATPHAN</sequence>
<feature type="signal peptide" evidence="2">
    <location>
        <begin position="1"/>
        <end position="20"/>
    </location>
</feature>
<dbReference type="InterPro" id="IPR032675">
    <property type="entry name" value="LRR_dom_sf"/>
</dbReference>
<dbReference type="EMBL" id="VJMJ01000250">
    <property type="protein sequence ID" value="KAF0725116.1"/>
    <property type="molecule type" value="Genomic_DNA"/>
</dbReference>
<dbReference type="VEuPathDB" id="FungiDB:AeMF1_020272"/>
<dbReference type="Proteomes" id="UP000481153">
    <property type="component" value="Unassembled WGS sequence"/>
</dbReference>
<organism evidence="3 4">
    <name type="scientific">Aphanomyces euteiches</name>
    <dbReference type="NCBI Taxonomy" id="100861"/>
    <lineage>
        <taxon>Eukaryota</taxon>
        <taxon>Sar</taxon>
        <taxon>Stramenopiles</taxon>
        <taxon>Oomycota</taxon>
        <taxon>Saprolegniomycetes</taxon>
        <taxon>Saprolegniales</taxon>
        <taxon>Verrucalvaceae</taxon>
        <taxon>Aphanomyces</taxon>
    </lineage>
</organism>